<keyword evidence="3" id="KW-1185">Reference proteome</keyword>
<dbReference type="Gene3D" id="3.90.550.10">
    <property type="entry name" value="Spore Coat Polysaccharide Biosynthesis Protein SpsA, Chain A"/>
    <property type="match status" value="1"/>
</dbReference>
<evidence type="ECO:0000313" key="3">
    <source>
        <dbReference type="Proteomes" id="UP000271162"/>
    </source>
</evidence>
<protein>
    <submittedName>
        <fullName evidence="4">Glyco_trans_2-like domain-containing protein</fullName>
    </submittedName>
</protein>
<dbReference type="WBParaSite" id="NBR_0000462601-mRNA-1">
    <property type="protein sequence ID" value="NBR_0000462601-mRNA-1"/>
    <property type="gene ID" value="NBR_0000462601"/>
</dbReference>
<evidence type="ECO:0000313" key="2">
    <source>
        <dbReference type="EMBL" id="VDL68216.1"/>
    </source>
</evidence>
<reference evidence="2 3" key="2">
    <citation type="submission" date="2018-11" db="EMBL/GenBank/DDBJ databases">
        <authorList>
            <consortium name="Pathogen Informatics"/>
        </authorList>
    </citation>
    <scope>NUCLEOTIDE SEQUENCE [LARGE SCALE GENOMIC DNA]</scope>
</reference>
<name>A0A0N4XQ24_NIPBR</name>
<dbReference type="SUPFAM" id="SSF53448">
    <property type="entry name" value="Nucleotide-diphospho-sugar transferases"/>
    <property type="match status" value="1"/>
</dbReference>
<dbReference type="InterPro" id="IPR001173">
    <property type="entry name" value="Glyco_trans_2-like"/>
</dbReference>
<dbReference type="AlphaFoldDB" id="A0A0N4XQ24"/>
<feature type="domain" description="Glycosyltransferase 2-like" evidence="1">
    <location>
        <begin position="3"/>
        <end position="44"/>
    </location>
</feature>
<evidence type="ECO:0000259" key="1">
    <source>
        <dbReference type="Pfam" id="PF00535"/>
    </source>
</evidence>
<organism evidence="4">
    <name type="scientific">Nippostrongylus brasiliensis</name>
    <name type="common">Rat hookworm</name>
    <dbReference type="NCBI Taxonomy" id="27835"/>
    <lineage>
        <taxon>Eukaryota</taxon>
        <taxon>Metazoa</taxon>
        <taxon>Ecdysozoa</taxon>
        <taxon>Nematoda</taxon>
        <taxon>Chromadorea</taxon>
        <taxon>Rhabditida</taxon>
        <taxon>Rhabditina</taxon>
        <taxon>Rhabditomorpha</taxon>
        <taxon>Strongyloidea</taxon>
        <taxon>Heligmosomidae</taxon>
        <taxon>Nippostrongylus</taxon>
    </lineage>
</organism>
<accession>A0A0N4XQ24</accession>
<dbReference type="Pfam" id="PF00535">
    <property type="entry name" value="Glycos_transf_2"/>
    <property type="match status" value="1"/>
</dbReference>
<reference evidence="4" key="1">
    <citation type="submission" date="2017-02" db="UniProtKB">
        <authorList>
            <consortium name="WormBaseParasite"/>
        </authorList>
    </citation>
    <scope>IDENTIFICATION</scope>
</reference>
<dbReference type="STRING" id="27835.A0A0N4XQ24"/>
<evidence type="ECO:0000313" key="4">
    <source>
        <dbReference type="WBParaSite" id="NBR_0000462601-mRNA-1"/>
    </source>
</evidence>
<dbReference type="PANTHER" id="PTHR22916:SF3">
    <property type="entry name" value="UDP-GLCNAC:BETAGAL BETA-1,3-N-ACETYLGLUCOSAMINYLTRANSFERASE-LIKE PROTEIN 1"/>
    <property type="match status" value="1"/>
</dbReference>
<dbReference type="InterPro" id="IPR029044">
    <property type="entry name" value="Nucleotide-diphossugar_trans"/>
</dbReference>
<dbReference type="GO" id="GO:0016758">
    <property type="term" value="F:hexosyltransferase activity"/>
    <property type="evidence" value="ECO:0007669"/>
    <property type="project" value="UniProtKB-ARBA"/>
</dbReference>
<proteinExistence type="predicted"/>
<sequence>MRIKEDSESRGVGYAKNRAAEMARGRFLCFCDADDLSDPSRIEEQCVSSFYGSLKLV</sequence>
<dbReference type="Proteomes" id="UP000271162">
    <property type="component" value="Unassembled WGS sequence"/>
</dbReference>
<gene>
    <name evidence="2" type="ORF">NBR_LOCUS4627</name>
</gene>
<dbReference type="EMBL" id="UYSL01009069">
    <property type="protein sequence ID" value="VDL68216.1"/>
    <property type="molecule type" value="Genomic_DNA"/>
</dbReference>
<dbReference type="PANTHER" id="PTHR22916">
    <property type="entry name" value="GLYCOSYLTRANSFERASE"/>
    <property type="match status" value="1"/>
</dbReference>